<dbReference type="STRING" id="80852.AWOD_I_1356"/>
<feature type="transmembrane region" description="Helical" evidence="2">
    <location>
        <begin position="155"/>
        <end position="176"/>
    </location>
</feature>
<accession>A0A090KIR6</accession>
<evidence type="ECO:0000256" key="1">
    <source>
        <dbReference type="SAM" id="MobiDB-lite"/>
    </source>
</evidence>
<feature type="compositionally biased region" description="Basic and acidic residues" evidence="1">
    <location>
        <begin position="261"/>
        <end position="276"/>
    </location>
</feature>
<dbReference type="HOGENOM" id="CLU_073576_1_0_6"/>
<protein>
    <submittedName>
        <fullName evidence="3">Membrane protein</fullName>
    </submittedName>
</protein>
<feature type="transmembrane region" description="Helical" evidence="2">
    <location>
        <begin position="89"/>
        <end position="116"/>
    </location>
</feature>
<evidence type="ECO:0000313" key="3">
    <source>
        <dbReference type="EMBL" id="CED71434.1"/>
    </source>
</evidence>
<proteinExistence type="predicted"/>
<keyword evidence="4" id="KW-1185">Reference proteome</keyword>
<keyword evidence="2" id="KW-0812">Transmembrane</keyword>
<dbReference type="GeneID" id="28540914"/>
<keyword evidence="2" id="KW-1133">Transmembrane helix</keyword>
<dbReference type="EMBL" id="LN554846">
    <property type="protein sequence ID" value="CED71434.1"/>
    <property type="molecule type" value="Genomic_DNA"/>
</dbReference>
<feature type="transmembrane region" description="Helical" evidence="2">
    <location>
        <begin position="128"/>
        <end position="149"/>
    </location>
</feature>
<reference evidence="4" key="1">
    <citation type="submission" date="2014-09" db="EMBL/GenBank/DDBJ databases">
        <authorList>
            <person name="Hjerde E."/>
        </authorList>
    </citation>
    <scope>NUCLEOTIDE SEQUENCE [LARGE SCALE GENOMIC DNA]</scope>
    <source>
        <strain evidence="4">06/09/139</strain>
    </source>
</reference>
<dbReference type="PATRIC" id="fig|80852.17.peg.1394"/>
<organism evidence="3 4">
    <name type="scientific">Aliivibrio wodanis</name>
    <dbReference type="NCBI Taxonomy" id="80852"/>
    <lineage>
        <taxon>Bacteria</taxon>
        <taxon>Pseudomonadati</taxon>
        <taxon>Pseudomonadota</taxon>
        <taxon>Gammaproteobacteria</taxon>
        <taxon>Vibrionales</taxon>
        <taxon>Vibrionaceae</taxon>
        <taxon>Aliivibrio</taxon>
    </lineage>
</organism>
<dbReference type="KEGG" id="awd:AWOD_I_1356"/>
<name>A0A090KIR6_9GAMM</name>
<dbReference type="OrthoDB" id="5915045at2"/>
<feature type="transmembrane region" description="Helical" evidence="2">
    <location>
        <begin position="197"/>
        <end position="230"/>
    </location>
</feature>
<keyword evidence="2" id="KW-0472">Membrane</keyword>
<evidence type="ECO:0000256" key="2">
    <source>
        <dbReference type="SAM" id="Phobius"/>
    </source>
</evidence>
<dbReference type="Proteomes" id="UP000032427">
    <property type="component" value="Chromosome 1"/>
</dbReference>
<sequence length="276" mass="29952">MSDQLKEKTFILGGSIEKAMSGDVELSPVGVLQEAWQNTVKHFFTFSPAILLLTFTYMAVFFIALQVQLGDPAILFQAFLGETELTTNISYAAFVAGLSAQVIVSPLTAGASLMGMSHAAGLKCRSSYIFKGIASAGMVALVTILSEVLQGLVNIYLPMVALYLSMAFGCAILLVCEKKLPPLKALLYSFRATNKKLTSMLLIHVVIMLALVFGIALYGVGLIVVMPFIFNVKGIIYRNMFGVTLKVLVKEGEDTDDDNSENGRKNKDVQHDTFNA</sequence>
<feature type="region of interest" description="Disordered" evidence="1">
    <location>
        <begin position="253"/>
        <end position="276"/>
    </location>
</feature>
<feature type="transmembrane region" description="Helical" evidence="2">
    <location>
        <begin position="49"/>
        <end position="69"/>
    </location>
</feature>
<dbReference type="AlphaFoldDB" id="A0A090KIR6"/>
<evidence type="ECO:0000313" key="4">
    <source>
        <dbReference type="Proteomes" id="UP000032427"/>
    </source>
</evidence>
<gene>
    <name evidence="3" type="ORF">AWOD_I_1356</name>
</gene>